<organism evidence="1 2">
    <name type="scientific">Panagrolaimus sp. PS1159</name>
    <dbReference type="NCBI Taxonomy" id="55785"/>
    <lineage>
        <taxon>Eukaryota</taxon>
        <taxon>Metazoa</taxon>
        <taxon>Ecdysozoa</taxon>
        <taxon>Nematoda</taxon>
        <taxon>Chromadorea</taxon>
        <taxon>Rhabditida</taxon>
        <taxon>Tylenchina</taxon>
        <taxon>Panagrolaimomorpha</taxon>
        <taxon>Panagrolaimoidea</taxon>
        <taxon>Panagrolaimidae</taxon>
        <taxon>Panagrolaimus</taxon>
    </lineage>
</organism>
<dbReference type="WBParaSite" id="PS1159_v2.g1673.t1">
    <property type="protein sequence ID" value="PS1159_v2.g1673.t1"/>
    <property type="gene ID" value="PS1159_v2.g1673"/>
</dbReference>
<sequence>MDSGYDADLSDNEEFCDVSRHGTGSGNPRSGPVPGLLFTGAGRVGPGAKKVVPMPCLDLRPKKHQLKPKSFFNIPRICEYFNSDEILRHYVINGPVIHSSGSVTPQPVESNTNCSTTSTTTSNTSIDKSNKIGKKRKRASCNDKTVDKNGNHDDDDHNDQYSPKNRRYNCVPYFWFSNCVTVEIESEL</sequence>
<protein>
    <submittedName>
        <fullName evidence="2">Uncharacterized protein</fullName>
    </submittedName>
</protein>
<accession>A0AC35FGY2</accession>
<proteinExistence type="predicted"/>
<reference evidence="2" key="1">
    <citation type="submission" date="2022-11" db="UniProtKB">
        <authorList>
            <consortium name="WormBaseParasite"/>
        </authorList>
    </citation>
    <scope>IDENTIFICATION</scope>
</reference>
<name>A0AC35FGY2_9BILA</name>
<evidence type="ECO:0000313" key="2">
    <source>
        <dbReference type="WBParaSite" id="PS1159_v2.g1673.t1"/>
    </source>
</evidence>
<dbReference type="Proteomes" id="UP000887580">
    <property type="component" value="Unplaced"/>
</dbReference>
<evidence type="ECO:0000313" key="1">
    <source>
        <dbReference type="Proteomes" id="UP000887580"/>
    </source>
</evidence>